<evidence type="ECO:0000256" key="2">
    <source>
        <dbReference type="SAM" id="SignalP"/>
    </source>
</evidence>
<dbReference type="HOGENOM" id="CLU_1563901_0_0_1"/>
<feature type="chain" id="PRO_5001779042" description="Secreted protein" evidence="2">
    <location>
        <begin position="28"/>
        <end position="171"/>
    </location>
</feature>
<dbReference type="InParanoid" id="A0A084Q8S2"/>
<dbReference type="Proteomes" id="UP000028524">
    <property type="component" value="Unassembled WGS sequence"/>
</dbReference>
<feature type="region of interest" description="Disordered" evidence="1">
    <location>
        <begin position="38"/>
        <end position="109"/>
    </location>
</feature>
<keyword evidence="4" id="KW-1185">Reference proteome</keyword>
<dbReference type="AlphaFoldDB" id="A0A084Q8S2"/>
<evidence type="ECO:0000313" key="3">
    <source>
        <dbReference type="EMBL" id="KFA60357.1"/>
    </source>
</evidence>
<evidence type="ECO:0000313" key="4">
    <source>
        <dbReference type="Proteomes" id="UP000028524"/>
    </source>
</evidence>
<proteinExistence type="predicted"/>
<sequence length="171" mass="18590">MEKPQSTNPSAAVAWWSVWATAAVAAAAGTTDEISAQAIQTEESLGRLPSPGTTTVSDAKMRHYGHAGSNQASASWQTRTSLIQSPAPRESNPLNPITRRPGRSMPNLSPEVRVGVVDERNQTQHPRFQIRNPSHRASRGRLLLEVPSEDHRDFADSASRMFSLPNVLQSG</sequence>
<evidence type="ECO:0008006" key="5">
    <source>
        <dbReference type="Google" id="ProtNLM"/>
    </source>
</evidence>
<feature type="compositionally biased region" description="Polar residues" evidence="1">
    <location>
        <begin position="68"/>
        <end position="84"/>
    </location>
</feature>
<dbReference type="EMBL" id="KL660934">
    <property type="protein sequence ID" value="KFA60357.1"/>
    <property type="molecule type" value="Genomic_DNA"/>
</dbReference>
<name>A0A084Q8S2_STAC4</name>
<keyword evidence="2" id="KW-0732">Signal</keyword>
<gene>
    <name evidence="3" type="ORF">S40285_10369</name>
</gene>
<evidence type="ECO:0000256" key="1">
    <source>
        <dbReference type="SAM" id="MobiDB-lite"/>
    </source>
</evidence>
<reference evidence="3 4" key="1">
    <citation type="journal article" date="2014" name="BMC Genomics">
        <title>Comparative genome sequencing reveals chemotype-specific gene clusters in the toxigenic black mold Stachybotrys.</title>
        <authorList>
            <person name="Semeiks J."/>
            <person name="Borek D."/>
            <person name="Otwinowski Z."/>
            <person name="Grishin N.V."/>
        </authorList>
    </citation>
    <scope>NUCLEOTIDE SEQUENCE [LARGE SCALE GENOMIC DNA]</scope>
    <source>
        <strain evidence="3 4">IBT 40285</strain>
    </source>
</reference>
<organism evidence="3 4">
    <name type="scientific">Stachybotrys chlorohalonatus (strain IBT 40285)</name>
    <dbReference type="NCBI Taxonomy" id="1283841"/>
    <lineage>
        <taxon>Eukaryota</taxon>
        <taxon>Fungi</taxon>
        <taxon>Dikarya</taxon>
        <taxon>Ascomycota</taxon>
        <taxon>Pezizomycotina</taxon>
        <taxon>Sordariomycetes</taxon>
        <taxon>Hypocreomycetidae</taxon>
        <taxon>Hypocreales</taxon>
        <taxon>Stachybotryaceae</taxon>
        <taxon>Stachybotrys</taxon>
    </lineage>
</organism>
<accession>A0A084Q8S2</accession>
<protein>
    <recommendedName>
        <fullName evidence="5">Secreted protein</fullName>
    </recommendedName>
</protein>
<feature type="signal peptide" evidence="2">
    <location>
        <begin position="1"/>
        <end position="27"/>
    </location>
</feature>